<evidence type="ECO:0000313" key="4">
    <source>
        <dbReference type="Proteomes" id="UP000290582"/>
    </source>
</evidence>
<dbReference type="Pfam" id="PF16092">
    <property type="entry name" value="CFAP61_N"/>
    <property type="match status" value="1"/>
</dbReference>
<dbReference type="PANTHER" id="PTHR21178:SF8">
    <property type="entry name" value="CILIA- AND FLAGELLA-ASSOCIATED PROTEIN 61"/>
    <property type="match status" value="1"/>
</dbReference>
<evidence type="ECO:0000259" key="2">
    <source>
        <dbReference type="Pfam" id="PF16092"/>
    </source>
</evidence>
<accession>A0A449C0R8</accession>
<feature type="domain" description="Cilia- and flagella-associated protein 61 N-terminal" evidence="2">
    <location>
        <begin position="176"/>
        <end position="360"/>
    </location>
</feature>
<gene>
    <name evidence="3" type="ORF">PVVCY_1405250</name>
</gene>
<feature type="compositionally biased region" description="Basic and acidic residues" evidence="1">
    <location>
        <begin position="1207"/>
        <end position="1219"/>
    </location>
</feature>
<name>A0A449C0R8_PLAVN</name>
<protein>
    <recommendedName>
        <fullName evidence="2">Cilia- and flagella-associated protein 61 N-terminal domain-containing protein</fullName>
    </recommendedName>
</protein>
<evidence type="ECO:0000256" key="1">
    <source>
        <dbReference type="SAM" id="MobiDB-lite"/>
    </source>
</evidence>
<dbReference type="InterPro" id="IPR032151">
    <property type="entry name" value="CFAP61_N"/>
</dbReference>
<feature type="compositionally biased region" description="Basic and acidic residues" evidence="1">
    <location>
        <begin position="1146"/>
        <end position="1167"/>
    </location>
</feature>
<dbReference type="PANTHER" id="PTHR21178">
    <property type="entry name" value="CILIA- AND FLAGELLA-ASSOCIATED PROTEIN 61"/>
    <property type="match status" value="1"/>
</dbReference>
<dbReference type="InterPro" id="IPR038884">
    <property type="entry name" value="CFAP61"/>
</dbReference>
<reference evidence="3 4" key="1">
    <citation type="submission" date="2019-01" db="EMBL/GenBank/DDBJ databases">
        <authorList>
            <person name="Ramaprasad A."/>
        </authorList>
    </citation>
    <scope>NUCLEOTIDE SEQUENCE [LARGE SCALE GENOMIC DNA]</scope>
</reference>
<dbReference type="RefSeq" id="XP_008622729.2">
    <property type="nucleotide sequence ID" value="XM_008624507.2"/>
</dbReference>
<dbReference type="VEuPathDB" id="PlasmoDB:PVVCY_1405250"/>
<feature type="compositionally biased region" description="Basic and acidic residues" evidence="1">
    <location>
        <begin position="1266"/>
        <end position="1282"/>
    </location>
</feature>
<dbReference type="Proteomes" id="UP000290582">
    <property type="component" value="Chromosome PVVCY_14"/>
</dbReference>
<dbReference type="GeneID" id="19959031"/>
<feature type="region of interest" description="Disordered" evidence="1">
    <location>
        <begin position="1109"/>
        <end position="1219"/>
    </location>
</feature>
<dbReference type="EMBL" id="LR215070">
    <property type="protein sequence ID" value="VEV59280.1"/>
    <property type="molecule type" value="Genomic_DNA"/>
</dbReference>
<sequence>MVCKITIKSRNIEKLIYNNIIEINKMEYIFKSYKHKHLMLLKEKWGNEISKYLLYSLNNVDTRVGTKQNNKNIEPDLYIIENKDNLNDPIYELNYSNIFNMIQYSSICISIFVNNNKNETKDNIVGIISIDHDLLPDFENEESKSYLGDNKLENTNYFDNELSLDDFYYSLSLYIKKYNIVSNLNSNNTLIINLVITDNTNYYDDLFFYLFNEFEDIFFILIFLKTENNIEKMDISKKGIIIDLDNLNYDNVKTKSNLKYNKIFIINKNMFVNKIYIRPTTSSDIYDLHELFKKYLYQPEKESNKYLVYDIIENKTENDILISILNSREKIVGFVWLKKNIDINILVNLYNLKKYNYLIKQDLFSLISSYLMPYKDGDKLLNRMKKKYLFVEFKQYILKSIKIESVEDLEKKYEIDNKIIYDYLSEHLIKDVDSYFEYFKNKNLNISNTIKNIYNKMQYDYENIKSDGEGGSINFFQLNKLINLYAHISFADISKVSKTFYDNFEKIEILYFNFNNDKTYKKIYENIKKKKEGLKCDDLSENNTSKMNIIKLNYDSSARKTESEFTKVVNLSYYDIFLLLQNIYPDIFKTNEIILLFLFLDLYEIILVTESTIFDCVSFKTYLDELININKNYFIYKYKHIDWLSNLCDSEKNAYSLNLFVLNDKYYSNSKDILLKIEKIFFKEVDYIIATNNERGYIPFILNYFNRIKKKKKANTLESLYILNKYTLFLPPSTDYMKISDIKDVQDFLKSCDFDKKNEIFHTILSLKEYCKSKLDTDKNIYSSDEHIWELNFYREQNYYIFVSRSGNNIINVTSGRILNNLDFYYKNKIYDFKNIIVQNENKNTKHFLMSFFSSIIIFKYYDKAVIHNILRLTKACSCHVEMDDNKFRDVYKHFKILRKKNNKISILKKKNICDSTKCMEVNKEGGNKNKYLIITKQMCSKKSVNIDNNLVFWGLNDLCLCILYKILKNNEYLFNNIILIIRYKNKYLCKNVIDKYNNIKNISLDRLTIYNKLKNIMTNDRIKIIYDNVYSIDRENKKLELSQKKWIYYDYLFLCFDKEDITTYSFDIDSYQIGKKKNFNFLEQSHHLHDKNGKLDFLVKAKDYEKYEDEENRESDETNECLDRDKDGQEEINNGVKKYRKKKNEKGYKNYRDNGDELDNEKEKENYTSSESSDIYDDRTEQKNKIFQTTENGEKNNEISKTQRGKNSDKYKGNDPEMVVKNEGEKDCSIQDYTNYSTPPSSCFDTSEESSDSVKDISTNGKQTKNLEQENGEIKKEEEKKKKSKKNKRSINGVFSISDPMIEKHFDEKSEYMKIVKNCVNYIVIYSNNLDILSMVNFFLKNKISTYKLIIICPYSCNKCDREMKRDNKQNDGGNIKDYIFKERGYYKNKEHLKNNYIFLNNTNYSNNYYHKNYVLKNIKYVLNKIFFLFHLLKIRIIYGKIIAIKKNKDNKLKNIIVHFCKHKKTDQSFINSKNELLKNVILLPCQILLSSYNFDMNNHVNYILRKSSIVYNKKICLNHNFQTNDKFIFSGGDLCAFSNKYRISKNSELNHEYYNSVEIGKLASRQILKIVIDKYRIPYNVLKLKNKNKQIEKYEKNGSKTQEKNILETDKPFMEKIQDKENECDDIFYHYKKLKVFEKPFVYFNKLPCDFYFYYFQASNGDLCKYNNWLAPQTGEENIKPNNNDKNDNSEEIKKIYNNAFCTDTLKISIKNEPELNEKFNVKYFDISKNIQAQGYYCRITTNSLNMINSFTYLGREKLNFYNLSNLCNLSINYFYTIVKKIKNCTSPNYDILSMMNEEREQFIFYYKFQEYKTKLKEKIINTPHMKKSIELLIKDIYDKDLLKNYFEGENINAENNDVCKHIKQNVQIHLTDYIKRNRDLLNGYYIPTCDYWHAQCSPKNN</sequence>
<organism evidence="3 4">
    <name type="scientific">Plasmodium vinckei vinckei</name>
    <dbReference type="NCBI Taxonomy" id="54757"/>
    <lineage>
        <taxon>Eukaryota</taxon>
        <taxon>Sar</taxon>
        <taxon>Alveolata</taxon>
        <taxon>Apicomplexa</taxon>
        <taxon>Aconoidasida</taxon>
        <taxon>Haemosporida</taxon>
        <taxon>Plasmodiidae</taxon>
        <taxon>Plasmodium</taxon>
        <taxon>Plasmodium (Vinckeia)</taxon>
    </lineage>
</organism>
<feature type="region of interest" description="Disordered" evidence="1">
    <location>
        <begin position="1239"/>
        <end position="1289"/>
    </location>
</feature>
<dbReference type="OrthoDB" id="382863at2759"/>
<proteinExistence type="predicted"/>
<dbReference type="KEGG" id="pvv:PVVCY_1405250"/>
<evidence type="ECO:0000313" key="3">
    <source>
        <dbReference type="EMBL" id="VEV59280.1"/>
    </source>
</evidence>
<feature type="compositionally biased region" description="Acidic residues" evidence="1">
    <location>
        <begin position="1109"/>
        <end position="1121"/>
    </location>
</feature>